<dbReference type="GO" id="GO:0000049">
    <property type="term" value="F:tRNA binding"/>
    <property type="evidence" value="ECO:0007669"/>
    <property type="project" value="InterPro"/>
</dbReference>
<evidence type="ECO:0000256" key="9">
    <source>
        <dbReference type="ARBA" id="ARBA00022842"/>
    </source>
</evidence>
<dbReference type="EMBL" id="LBYB01000016">
    <property type="protein sequence ID" value="KKR41048.1"/>
    <property type="molecule type" value="Genomic_DNA"/>
</dbReference>
<dbReference type="InterPro" id="IPR022911">
    <property type="entry name" value="Phe_tRNA_ligase_alpha1_bac"/>
</dbReference>
<dbReference type="NCBIfam" id="TIGR00468">
    <property type="entry name" value="pheS"/>
    <property type="match status" value="1"/>
</dbReference>
<evidence type="ECO:0000256" key="8">
    <source>
        <dbReference type="ARBA" id="ARBA00022840"/>
    </source>
</evidence>
<dbReference type="SUPFAM" id="SSF46589">
    <property type="entry name" value="tRNA-binding arm"/>
    <property type="match status" value="1"/>
</dbReference>
<evidence type="ECO:0000256" key="6">
    <source>
        <dbReference type="ARBA" id="ARBA00022723"/>
    </source>
</evidence>
<evidence type="ECO:0000256" key="12">
    <source>
        <dbReference type="ARBA" id="ARBA00049255"/>
    </source>
</evidence>
<organism evidence="15 16">
    <name type="scientific">Candidatus Daviesbacteria bacterium GW2011_GWC2_40_12</name>
    <dbReference type="NCBI Taxonomy" id="1618431"/>
    <lineage>
        <taxon>Bacteria</taxon>
        <taxon>Candidatus Daviesiibacteriota</taxon>
    </lineage>
</organism>
<comment type="subunit">
    <text evidence="3 13">Tetramer of two alpha and two beta subunits.</text>
</comment>
<comment type="similarity">
    <text evidence="2 13">Belongs to the class-II aminoacyl-tRNA synthetase family. Phe-tRNA synthetase alpha subunit type 1 subfamily.</text>
</comment>
<dbReference type="HAMAP" id="MF_00281">
    <property type="entry name" value="Phe_tRNA_synth_alpha1"/>
    <property type="match status" value="1"/>
</dbReference>
<protein>
    <recommendedName>
        <fullName evidence="13">Phenylalanine--tRNA ligase alpha subunit</fullName>
        <ecNumber evidence="13">6.1.1.20</ecNumber>
    </recommendedName>
    <alternativeName>
        <fullName evidence="13">Phenylalanyl-tRNA synthetase alpha subunit</fullName>
        <shortName evidence="13">PheRS</shortName>
    </alternativeName>
</protein>
<dbReference type="InterPro" id="IPR010978">
    <property type="entry name" value="tRNA-bd_arm"/>
</dbReference>
<dbReference type="GO" id="GO:0006432">
    <property type="term" value="P:phenylalanyl-tRNA aminoacylation"/>
    <property type="evidence" value="ECO:0007669"/>
    <property type="project" value="UniProtKB-UniRule"/>
</dbReference>
<evidence type="ECO:0000256" key="13">
    <source>
        <dbReference type="HAMAP-Rule" id="MF_00281"/>
    </source>
</evidence>
<evidence type="ECO:0000256" key="4">
    <source>
        <dbReference type="ARBA" id="ARBA00022490"/>
    </source>
</evidence>
<comment type="cofactor">
    <cofactor evidence="13">
        <name>Mg(2+)</name>
        <dbReference type="ChEBI" id="CHEBI:18420"/>
    </cofactor>
    <text evidence="13">Binds 2 magnesium ions per tetramer.</text>
</comment>
<evidence type="ECO:0000256" key="5">
    <source>
        <dbReference type="ARBA" id="ARBA00022598"/>
    </source>
</evidence>
<dbReference type="AlphaFoldDB" id="A0A0G0QLN3"/>
<evidence type="ECO:0000256" key="2">
    <source>
        <dbReference type="ARBA" id="ARBA00010207"/>
    </source>
</evidence>
<name>A0A0G0QLN3_9BACT</name>
<evidence type="ECO:0000256" key="3">
    <source>
        <dbReference type="ARBA" id="ARBA00011209"/>
    </source>
</evidence>
<dbReference type="Gene3D" id="3.30.930.10">
    <property type="entry name" value="Bira Bifunctional Protein, Domain 2"/>
    <property type="match status" value="1"/>
</dbReference>
<dbReference type="GO" id="GO:0005524">
    <property type="term" value="F:ATP binding"/>
    <property type="evidence" value="ECO:0007669"/>
    <property type="project" value="UniProtKB-UniRule"/>
</dbReference>
<keyword evidence="6 13" id="KW-0479">Metal-binding</keyword>
<keyword evidence="11 13" id="KW-0030">Aminoacyl-tRNA synthetase</keyword>
<proteinExistence type="inferred from homology"/>
<feature type="binding site" evidence="13">
    <location>
        <position position="261"/>
    </location>
    <ligand>
        <name>Mg(2+)</name>
        <dbReference type="ChEBI" id="CHEBI:18420"/>
        <note>shared with beta subunit</note>
    </ligand>
</feature>
<dbReference type="GO" id="GO:0000287">
    <property type="term" value="F:magnesium ion binding"/>
    <property type="evidence" value="ECO:0007669"/>
    <property type="project" value="UniProtKB-UniRule"/>
</dbReference>
<comment type="subcellular location">
    <subcellularLocation>
        <location evidence="1 13">Cytoplasm</location>
    </subcellularLocation>
</comment>
<dbReference type="Pfam" id="PF01409">
    <property type="entry name" value="tRNA-synt_2d"/>
    <property type="match status" value="1"/>
</dbReference>
<evidence type="ECO:0000256" key="7">
    <source>
        <dbReference type="ARBA" id="ARBA00022741"/>
    </source>
</evidence>
<sequence>MEEKIAQIQKEYLEKISQSTSLKELDGLFLDIFGKNGAVTLLPKDFSKLPEDARKKVGPLFNTLKQELEKAIELKRVDVREESYKKLEGESLDLNEKTDVKSRIGLIHPLDQFEHEIVELFSKIGFQQYDAPQIDTDDFNFELLNIPAEHPARDLWDTLYIDNKPQTTSNKLLLRTHTSNAQIRILREYKPPIRMMVLGRCFRHENIDARHEHTFDQFEIVYVDKNLSMANLQYLSEYFLKSVLGEDTKVRLRPKYYPFVEPGVGIDGICIFCKGKGCKVCGGVGWLEVAGAGMMHPQVLKNGGVDPKIYTGIAWGPGLERILMLKHGINDLRLFRSGNLRFLEKFK</sequence>
<keyword evidence="8 13" id="KW-0067">ATP-binding</keyword>
<comment type="caution">
    <text evidence="15">The sequence shown here is derived from an EMBL/GenBank/DDBJ whole genome shotgun (WGS) entry which is preliminary data.</text>
</comment>
<dbReference type="PATRIC" id="fig|1618431.3.peg.1273"/>
<dbReference type="InterPro" id="IPR045864">
    <property type="entry name" value="aa-tRNA-synth_II/BPL/LPL"/>
</dbReference>
<dbReference type="InterPro" id="IPR002319">
    <property type="entry name" value="Phenylalanyl-tRNA_Synthase"/>
</dbReference>
<dbReference type="InterPro" id="IPR006195">
    <property type="entry name" value="aa-tRNA-synth_II"/>
</dbReference>
<dbReference type="SUPFAM" id="SSF55681">
    <property type="entry name" value="Class II aaRS and biotin synthetases"/>
    <property type="match status" value="1"/>
</dbReference>
<dbReference type="GO" id="GO:0005737">
    <property type="term" value="C:cytoplasm"/>
    <property type="evidence" value="ECO:0007669"/>
    <property type="project" value="UniProtKB-SubCell"/>
</dbReference>
<dbReference type="Proteomes" id="UP000034881">
    <property type="component" value="Unassembled WGS sequence"/>
</dbReference>
<dbReference type="GO" id="GO:0004826">
    <property type="term" value="F:phenylalanine-tRNA ligase activity"/>
    <property type="evidence" value="ECO:0007669"/>
    <property type="project" value="UniProtKB-UniRule"/>
</dbReference>
<reference evidence="15 16" key="1">
    <citation type="journal article" date="2015" name="Nature">
        <title>rRNA introns, odd ribosomes, and small enigmatic genomes across a large radiation of phyla.</title>
        <authorList>
            <person name="Brown C.T."/>
            <person name="Hug L.A."/>
            <person name="Thomas B.C."/>
            <person name="Sharon I."/>
            <person name="Castelle C.J."/>
            <person name="Singh A."/>
            <person name="Wilkins M.J."/>
            <person name="Williams K.H."/>
            <person name="Banfield J.F."/>
        </authorList>
    </citation>
    <scope>NUCLEOTIDE SEQUENCE [LARGE SCALE GENOMIC DNA]</scope>
</reference>
<accession>A0A0G0QLN3</accession>
<comment type="catalytic activity">
    <reaction evidence="12 13">
        <text>tRNA(Phe) + L-phenylalanine + ATP = L-phenylalanyl-tRNA(Phe) + AMP + diphosphate + H(+)</text>
        <dbReference type="Rhea" id="RHEA:19413"/>
        <dbReference type="Rhea" id="RHEA-COMP:9668"/>
        <dbReference type="Rhea" id="RHEA-COMP:9699"/>
        <dbReference type="ChEBI" id="CHEBI:15378"/>
        <dbReference type="ChEBI" id="CHEBI:30616"/>
        <dbReference type="ChEBI" id="CHEBI:33019"/>
        <dbReference type="ChEBI" id="CHEBI:58095"/>
        <dbReference type="ChEBI" id="CHEBI:78442"/>
        <dbReference type="ChEBI" id="CHEBI:78531"/>
        <dbReference type="ChEBI" id="CHEBI:456215"/>
        <dbReference type="EC" id="6.1.1.20"/>
    </reaction>
</comment>
<evidence type="ECO:0000259" key="14">
    <source>
        <dbReference type="PROSITE" id="PS50862"/>
    </source>
</evidence>
<feature type="domain" description="Aminoacyl-transfer RNA synthetases class-II family profile" evidence="14">
    <location>
        <begin position="117"/>
        <end position="325"/>
    </location>
</feature>
<evidence type="ECO:0000256" key="11">
    <source>
        <dbReference type="ARBA" id="ARBA00023146"/>
    </source>
</evidence>
<keyword evidence="4 13" id="KW-0963">Cytoplasm</keyword>
<dbReference type="PANTHER" id="PTHR11538">
    <property type="entry name" value="PHENYLALANYL-TRNA SYNTHETASE"/>
    <property type="match status" value="1"/>
</dbReference>
<keyword evidence="9 13" id="KW-0460">Magnesium</keyword>
<dbReference type="InterPro" id="IPR004188">
    <property type="entry name" value="Phe-tRNA_ligase_II_N"/>
</dbReference>
<evidence type="ECO:0000313" key="16">
    <source>
        <dbReference type="Proteomes" id="UP000034881"/>
    </source>
</evidence>
<dbReference type="InterPro" id="IPR004529">
    <property type="entry name" value="Phe-tRNA-synth_IIc_asu"/>
</dbReference>
<dbReference type="PROSITE" id="PS50862">
    <property type="entry name" value="AA_TRNA_LIGASE_II"/>
    <property type="match status" value="1"/>
</dbReference>
<evidence type="ECO:0000256" key="10">
    <source>
        <dbReference type="ARBA" id="ARBA00022917"/>
    </source>
</evidence>
<keyword evidence="10 13" id="KW-0648">Protein biosynthesis</keyword>
<evidence type="ECO:0000313" key="15">
    <source>
        <dbReference type="EMBL" id="KKR41048.1"/>
    </source>
</evidence>
<dbReference type="EC" id="6.1.1.20" evidence="13"/>
<gene>
    <name evidence="13" type="primary">pheS</name>
    <name evidence="15" type="ORF">UT77_C0016G0002</name>
</gene>
<dbReference type="CDD" id="cd00496">
    <property type="entry name" value="PheRS_alpha_core"/>
    <property type="match status" value="1"/>
</dbReference>
<evidence type="ECO:0000256" key="1">
    <source>
        <dbReference type="ARBA" id="ARBA00004496"/>
    </source>
</evidence>
<keyword evidence="7 13" id="KW-0547">Nucleotide-binding</keyword>
<dbReference type="PANTHER" id="PTHR11538:SF41">
    <property type="entry name" value="PHENYLALANINE--TRNA LIGASE, MITOCHONDRIAL"/>
    <property type="match status" value="1"/>
</dbReference>
<keyword evidence="5 13" id="KW-0436">Ligase</keyword>
<dbReference type="Pfam" id="PF02912">
    <property type="entry name" value="Phe_tRNA-synt_N"/>
    <property type="match status" value="1"/>
</dbReference>